<reference evidence="12" key="1">
    <citation type="submission" date="2017-04" db="EMBL/GenBank/DDBJ databases">
        <authorList>
            <person name="Varghese N."/>
            <person name="Submissions S."/>
        </authorList>
    </citation>
    <scope>NUCLEOTIDE SEQUENCE [LARGE SCALE GENOMIC DNA]</scope>
    <source>
        <strain evidence="12">DSM 4125</strain>
    </source>
</reference>
<feature type="domain" description="Histidine kinase" evidence="8">
    <location>
        <begin position="408"/>
        <end position="620"/>
    </location>
</feature>
<feature type="transmembrane region" description="Helical" evidence="7">
    <location>
        <begin position="223"/>
        <end position="247"/>
    </location>
</feature>
<dbReference type="InterPro" id="IPR000700">
    <property type="entry name" value="PAS-assoc_C"/>
</dbReference>
<dbReference type="PANTHER" id="PTHR43304">
    <property type="entry name" value="PHYTOCHROME-LIKE PROTEIN CPH1"/>
    <property type="match status" value="1"/>
</dbReference>
<dbReference type="InterPro" id="IPR036097">
    <property type="entry name" value="HisK_dim/P_sf"/>
</dbReference>
<dbReference type="InterPro" id="IPR003661">
    <property type="entry name" value="HisK_dim/P_dom"/>
</dbReference>
<evidence type="ECO:0000256" key="7">
    <source>
        <dbReference type="SAM" id="Phobius"/>
    </source>
</evidence>
<keyword evidence="4" id="KW-0808">Transferase</keyword>
<evidence type="ECO:0000256" key="5">
    <source>
        <dbReference type="ARBA" id="ARBA00022777"/>
    </source>
</evidence>
<comment type="catalytic activity">
    <reaction evidence="1">
        <text>ATP + protein L-histidine = ADP + protein N-phospho-L-histidine.</text>
        <dbReference type="EC" id="2.7.13.3"/>
    </reaction>
</comment>
<dbReference type="SUPFAM" id="SSF55874">
    <property type="entry name" value="ATPase domain of HSP90 chaperone/DNA topoisomerase II/histidine kinase"/>
    <property type="match status" value="1"/>
</dbReference>
<dbReference type="SUPFAM" id="SSF55785">
    <property type="entry name" value="PYP-like sensor domain (PAS domain)"/>
    <property type="match status" value="1"/>
</dbReference>
<dbReference type="PRINTS" id="PR00344">
    <property type="entry name" value="BCTRLSENSOR"/>
</dbReference>
<dbReference type="PROSITE" id="PS50109">
    <property type="entry name" value="HIS_KIN"/>
    <property type="match status" value="1"/>
</dbReference>
<dbReference type="InterPro" id="IPR003594">
    <property type="entry name" value="HATPase_dom"/>
</dbReference>
<dbReference type="Pfam" id="PF13426">
    <property type="entry name" value="PAS_9"/>
    <property type="match status" value="1"/>
</dbReference>
<evidence type="ECO:0000256" key="3">
    <source>
        <dbReference type="ARBA" id="ARBA00022553"/>
    </source>
</evidence>
<accession>A0A1X7L3V1</accession>
<dbReference type="FunFam" id="3.30.565.10:FF:000006">
    <property type="entry name" value="Sensor histidine kinase WalK"/>
    <property type="match status" value="1"/>
</dbReference>
<dbReference type="STRING" id="1028.SAMN05661096_03444"/>
<keyword evidence="5" id="KW-0418">Kinase</keyword>
<dbReference type="EC" id="2.7.13.3" evidence="2"/>
<dbReference type="InterPro" id="IPR052162">
    <property type="entry name" value="Sensor_kinase/Photoreceptor"/>
</dbReference>
<dbReference type="AlphaFoldDB" id="A0A1X7L3V1"/>
<dbReference type="InterPro" id="IPR001610">
    <property type="entry name" value="PAC"/>
</dbReference>
<dbReference type="CDD" id="cd00130">
    <property type="entry name" value="PAS"/>
    <property type="match status" value="1"/>
</dbReference>
<dbReference type="SMART" id="SM00086">
    <property type="entry name" value="PAC"/>
    <property type="match status" value="1"/>
</dbReference>
<dbReference type="EMBL" id="FXAW01000008">
    <property type="protein sequence ID" value="SMG48297.1"/>
    <property type="molecule type" value="Genomic_DNA"/>
</dbReference>
<evidence type="ECO:0000256" key="6">
    <source>
        <dbReference type="SAM" id="Coils"/>
    </source>
</evidence>
<dbReference type="InterPro" id="IPR004358">
    <property type="entry name" value="Sig_transdc_His_kin-like_C"/>
</dbReference>
<evidence type="ECO:0000313" key="12">
    <source>
        <dbReference type="Proteomes" id="UP000193804"/>
    </source>
</evidence>
<feature type="transmembrane region" description="Helical" evidence="7">
    <location>
        <begin position="49"/>
        <end position="70"/>
    </location>
</feature>
<feature type="domain" description="PAS" evidence="9">
    <location>
        <begin position="284"/>
        <end position="320"/>
    </location>
</feature>
<dbReference type="InterPro" id="IPR005467">
    <property type="entry name" value="His_kinase_dom"/>
</dbReference>
<feature type="coiled-coil region" evidence="6">
    <location>
        <begin position="250"/>
        <end position="277"/>
    </location>
</feature>
<evidence type="ECO:0000256" key="4">
    <source>
        <dbReference type="ARBA" id="ARBA00022679"/>
    </source>
</evidence>
<dbReference type="InterPro" id="IPR036890">
    <property type="entry name" value="HATPase_C_sf"/>
</dbReference>
<dbReference type="SMART" id="SM00388">
    <property type="entry name" value="HisKA"/>
    <property type="match status" value="1"/>
</dbReference>
<dbReference type="Gene3D" id="3.30.565.10">
    <property type="entry name" value="Histidine kinase-like ATPase, C-terminal domain"/>
    <property type="match status" value="1"/>
</dbReference>
<dbReference type="SUPFAM" id="SSF47384">
    <property type="entry name" value="Homodimeric domain of signal transducing histidine kinase"/>
    <property type="match status" value="1"/>
</dbReference>
<sequence>MLLAWLIGIESILSLIPKAPTMKFNTALLFLFIGLAIALVGHQNKYLHTFAVLISGIVFIISFLTLFQYIFSFNFGIDNLFFEDTITSTYPGRMSRATALCFLLLSTTKVLRGVKTTHDLKFLNYLVTLVAIISLLVFSTYLLQFVTDNYVLIFNSMALHTAILFFLASLAISLKHPDHSYVGFLTGKYVGNKQARSLLPFVVGLPVILSAALLYFLNSGVLATAYGVTLYTVCFAAISIFYFSFIFQKLNISDQERVKLEEELRASNQELFQYKAALDESSIVTITDVEGAVIYVNKKFEEISGYTKDEVIGKTLEIVNSGHHGDSFFKSMWNTIKAGNVWVGGLKNKKKSGDFYWVHTVIVPLRNTKGEIERYISIKQDITQKTILSNQYKNLKLRNKEVEQFTYLASHDLQEPLRTMKSMSALLKKRYGAEELGEDAKIVDFISDSAVRMSTMVKGLLDYSLIGLDKEPEMVDTAALLGIVKEDIQTLIESKDATITCRDLPSLKAYKTELRLVFQNLLQNSIKFRSPDRELEISVFARKKKESYEFCVQDNGLGIDKDHLSSIFGLFKQLHNKRAFKGTGIGLAHCEKIIHLHGGSIWAESGPAEGTSIYFTIPVF</sequence>
<evidence type="ECO:0000313" key="11">
    <source>
        <dbReference type="EMBL" id="SMG48297.1"/>
    </source>
</evidence>
<dbReference type="PROSITE" id="PS50113">
    <property type="entry name" value="PAC"/>
    <property type="match status" value="1"/>
</dbReference>
<feature type="domain" description="PAC" evidence="10">
    <location>
        <begin position="342"/>
        <end position="394"/>
    </location>
</feature>
<gene>
    <name evidence="11" type="ORF">SAMN05661096_03444</name>
</gene>
<evidence type="ECO:0000256" key="1">
    <source>
        <dbReference type="ARBA" id="ARBA00000085"/>
    </source>
</evidence>
<dbReference type="PROSITE" id="PS50112">
    <property type="entry name" value="PAS"/>
    <property type="match status" value="1"/>
</dbReference>
<keyword evidence="6" id="KW-0175">Coiled coil</keyword>
<dbReference type="SMART" id="SM00091">
    <property type="entry name" value="PAS"/>
    <property type="match status" value="1"/>
</dbReference>
<name>A0A1X7L3V1_9BACT</name>
<keyword evidence="3" id="KW-0597">Phosphoprotein</keyword>
<keyword evidence="7" id="KW-0812">Transmembrane</keyword>
<feature type="transmembrane region" description="Helical" evidence="7">
    <location>
        <begin position="195"/>
        <end position="217"/>
    </location>
</feature>
<dbReference type="Gene3D" id="1.10.287.130">
    <property type="match status" value="1"/>
</dbReference>
<keyword evidence="7" id="KW-0472">Membrane</keyword>
<evidence type="ECO:0000259" key="8">
    <source>
        <dbReference type="PROSITE" id="PS50109"/>
    </source>
</evidence>
<organism evidence="11 12">
    <name type="scientific">Marivirga sericea</name>
    <dbReference type="NCBI Taxonomy" id="1028"/>
    <lineage>
        <taxon>Bacteria</taxon>
        <taxon>Pseudomonadati</taxon>
        <taxon>Bacteroidota</taxon>
        <taxon>Cytophagia</taxon>
        <taxon>Cytophagales</taxon>
        <taxon>Marivirgaceae</taxon>
        <taxon>Marivirga</taxon>
    </lineage>
</organism>
<proteinExistence type="predicted"/>
<evidence type="ECO:0000259" key="10">
    <source>
        <dbReference type="PROSITE" id="PS50113"/>
    </source>
</evidence>
<dbReference type="SMART" id="SM00387">
    <property type="entry name" value="HATPase_c"/>
    <property type="match status" value="1"/>
</dbReference>
<dbReference type="PANTHER" id="PTHR43304:SF1">
    <property type="entry name" value="PAC DOMAIN-CONTAINING PROTEIN"/>
    <property type="match status" value="1"/>
</dbReference>
<feature type="transmembrane region" description="Helical" evidence="7">
    <location>
        <begin position="24"/>
        <end position="42"/>
    </location>
</feature>
<dbReference type="Gene3D" id="3.30.450.20">
    <property type="entry name" value="PAS domain"/>
    <property type="match status" value="1"/>
</dbReference>
<evidence type="ECO:0000259" key="9">
    <source>
        <dbReference type="PROSITE" id="PS50112"/>
    </source>
</evidence>
<keyword evidence="12" id="KW-1185">Reference proteome</keyword>
<dbReference type="Pfam" id="PF02518">
    <property type="entry name" value="HATPase_c"/>
    <property type="match status" value="1"/>
</dbReference>
<dbReference type="InterPro" id="IPR000014">
    <property type="entry name" value="PAS"/>
</dbReference>
<dbReference type="CDD" id="cd00082">
    <property type="entry name" value="HisKA"/>
    <property type="match status" value="1"/>
</dbReference>
<dbReference type="NCBIfam" id="TIGR00229">
    <property type="entry name" value="sensory_box"/>
    <property type="match status" value="1"/>
</dbReference>
<protein>
    <recommendedName>
        <fullName evidence="2">histidine kinase</fullName>
        <ecNumber evidence="2">2.7.13.3</ecNumber>
    </recommendedName>
</protein>
<dbReference type="InterPro" id="IPR035965">
    <property type="entry name" value="PAS-like_dom_sf"/>
</dbReference>
<evidence type="ECO:0000256" key="2">
    <source>
        <dbReference type="ARBA" id="ARBA00012438"/>
    </source>
</evidence>
<keyword evidence="7" id="KW-1133">Transmembrane helix</keyword>
<dbReference type="GO" id="GO:0000155">
    <property type="term" value="F:phosphorelay sensor kinase activity"/>
    <property type="evidence" value="ECO:0007669"/>
    <property type="project" value="InterPro"/>
</dbReference>
<dbReference type="Pfam" id="PF00512">
    <property type="entry name" value="HisKA"/>
    <property type="match status" value="1"/>
</dbReference>
<dbReference type="Proteomes" id="UP000193804">
    <property type="component" value="Unassembled WGS sequence"/>
</dbReference>
<feature type="transmembrane region" description="Helical" evidence="7">
    <location>
        <begin position="150"/>
        <end position="174"/>
    </location>
</feature>
<feature type="transmembrane region" description="Helical" evidence="7">
    <location>
        <begin position="123"/>
        <end position="144"/>
    </location>
</feature>